<proteinExistence type="predicted"/>
<comment type="caution">
    <text evidence="1">The sequence shown here is derived from an EMBL/GenBank/DDBJ whole genome shotgun (WGS) entry which is preliminary data.</text>
</comment>
<dbReference type="EMBL" id="WKPR01000059">
    <property type="protein sequence ID" value="MSB22935.1"/>
    <property type="molecule type" value="Genomic_DNA"/>
</dbReference>
<dbReference type="Proteomes" id="UP000434475">
    <property type="component" value="Unassembled WGS sequence"/>
</dbReference>
<evidence type="ECO:0000313" key="1">
    <source>
        <dbReference type="EMBL" id="MSB22935.1"/>
    </source>
</evidence>
<protein>
    <submittedName>
        <fullName evidence="1">Uncharacterized protein</fullName>
    </submittedName>
</protein>
<evidence type="ECO:0000313" key="2">
    <source>
        <dbReference type="Proteomes" id="UP000434475"/>
    </source>
</evidence>
<dbReference type="RefSeq" id="WP_156113804.1">
    <property type="nucleotide sequence ID" value="NZ_CANCWG010000021.1"/>
</dbReference>
<organism evidence="1 2">
    <name type="scientific">Flavonifractor plautii</name>
    <name type="common">Fusobacterium plautii</name>
    <dbReference type="NCBI Taxonomy" id="292800"/>
    <lineage>
        <taxon>Bacteria</taxon>
        <taxon>Bacillati</taxon>
        <taxon>Bacillota</taxon>
        <taxon>Clostridia</taxon>
        <taxon>Eubacteriales</taxon>
        <taxon>Oscillospiraceae</taxon>
        <taxon>Flavonifractor</taxon>
    </lineage>
</organism>
<reference evidence="1 2" key="1">
    <citation type="journal article" date="2019" name="Nat. Med.">
        <title>A library of human gut bacterial isolates paired with longitudinal multiomics data enables mechanistic microbiome research.</title>
        <authorList>
            <person name="Poyet M."/>
            <person name="Groussin M."/>
            <person name="Gibbons S.M."/>
            <person name="Avila-Pacheco J."/>
            <person name="Jiang X."/>
            <person name="Kearney S.M."/>
            <person name="Perrotta A.R."/>
            <person name="Berdy B."/>
            <person name="Zhao S."/>
            <person name="Lieberman T.D."/>
            <person name="Swanson P.K."/>
            <person name="Smith M."/>
            <person name="Roesemann S."/>
            <person name="Alexander J.E."/>
            <person name="Rich S.A."/>
            <person name="Livny J."/>
            <person name="Vlamakis H."/>
            <person name="Clish C."/>
            <person name="Bullock K."/>
            <person name="Deik A."/>
            <person name="Scott J."/>
            <person name="Pierce K.A."/>
            <person name="Xavier R.J."/>
            <person name="Alm E.J."/>
        </authorList>
    </citation>
    <scope>NUCLEOTIDE SEQUENCE [LARGE SCALE GENOMIC DNA]</scope>
    <source>
        <strain evidence="1 2">BIOML-A2</strain>
    </source>
</reference>
<gene>
    <name evidence="1" type="ORF">GKE97_26195</name>
</gene>
<name>A0A6I2R9G7_FLAPL</name>
<dbReference type="AlphaFoldDB" id="A0A6I2R9G7"/>
<sequence>MEDWRLSRGQEDYLSGVVFHKERMLPQPQDLGFHKHCELCWTTLSPYGTDEHEGYVSENRQYWLCQSCFQEFKNILMLVEDTSH</sequence>
<accession>A0A6I2R9G7</accession>